<evidence type="ECO:0000256" key="6">
    <source>
        <dbReference type="HAMAP-Rule" id="MF_00735"/>
    </source>
</evidence>
<dbReference type="Gene3D" id="3.40.50.150">
    <property type="entry name" value="Vaccinia Virus protein VP39"/>
    <property type="match status" value="1"/>
</dbReference>
<dbReference type="PANTHER" id="PTHR43648:SF1">
    <property type="entry name" value="ELECTRON TRANSFER FLAVOPROTEIN BETA SUBUNIT LYSINE METHYLTRANSFERASE"/>
    <property type="match status" value="1"/>
</dbReference>
<evidence type="ECO:0000256" key="2">
    <source>
        <dbReference type="ARBA" id="ARBA00022490"/>
    </source>
</evidence>
<feature type="binding site" evidence="6">
    <location>
        <position position="162"/>
    </location>
    <ligand>
        <name>S-adenosyl-L-methionine</name>
        <dbReference type="ChEBI" id="CHEBI:59789"/>
    </ligand>
</feature>
<dbReference type="AlphaFoldDB" id="A0AAE3GPR1"/>
<evidence type="ECO:0000313" key="7">
    <source>
        <dbReference type="EMBL" id="MCP2728485.1"/>
    </source>
</evidence>
<dbReference type="RefSeq" id="WP_254011282.1">
    <property type="nucleotide sequence ID" value="NZ_JAMZMM010000057.1"/>
</dbReference>
<dbReference type="HAMAP" id="MF_00735">
    <property type="entry name" value="Methyltr_PrmA"/>
    <property type="match status" value="1"/>
</dbReference>
<comment type="subcellular location">
    <subcellularLocation>
        <location evidence="6">Cytoplasm</location>
    </subcellularLocation>
</comment>
<keyword evidence="3 6" id="KW-0489">Methyltransferase</keyword>
<dbReference type="Pfam" id="PF06325">
    <property type="entry name" value="PrmA"/>
    <property type="match status" value="1"/>
</dbReference>
<comment type="similarity">
    <text evidence="1 6">Belongs to the methyltransferase superfamily. PrmA family.</text>
</comment>
<proteinExistence type="inferred from homology"/>
<gene>
    <name evidence="6 7" type="primary">prmA</name>
    <name evidence="7" type="ORF">NJ959_08350</name>
</gene>
<dbReference type="GO" id="GO:0008276">
    <property type="term" value="F:protein methyltransferase activity"/>
    <property type="evidence" value="ECO:0007669"/>
    <property type="project" value="UniProtKB-UniRule"/>
</dbReference>
<dbReference type="GO" id="GO:0005737">
    <property type="term" value="C:cytoplasm"/>
    <property type="evidence" value="ECO:0007669"/>
    <property type="project" value="UniProtKB-SubCell"/>
</dbReference>
<feature type="binding site" evidence="6">
    <location>
        <position position="139"/>
    </location>
    <ligand>
        <name>S-adenosyl-L-methionine</name>
        <dbReference type="ChEBI" id="CHEBI:59789"/>
    </ligand>
</feature>
<dbReference type="InterPro" id="IPR050078">
    <property type="entry name" value="Ribosomal_L11_MeTrfase_PrmA"/>
</dbReference>
<evidence type="ECO:0000256" key="4">
    <source>
        <dbReference type="ARBA" id="ARBA00022679"/>
    </source>
</evidence>
<dbReference type="Proteomes" id="UP001204953">
    <property type="component" value="Unassembled WGS sequence"/>
</dbReference>
<dbReference type="PIRSF" id="PIRSF000401">
    <property type="entry name" value="RPL11_MTase"/>
    <property type="match status" value="1"/>
</dbReference>
<reference evidence="7" key="1">
    <citation type="submission" date="2022-06" db="EMBL/GenBank/DDBJ databases">
        <title>New cyanobacteria of genus Symplocastrum in benthos of Lake Baikal.</title>
        <authorList>
            <person name="Sorokovikova E."/>
            <person name="Tikhonova I."/>
            <person name="Krasnopeev A."/>
            <person name="Evseev P."/>
            <person name="Gladkikh A."/>
            <person name="Belykh O."/>
        </authorList>
    </citation>
    <scope>NUCLEOTIDE SEQUENCE</scope>
    <source>
        <strain evidence="7">BBK-W-15</strain>
    </source>
</reference>
<dbReference type="InterPro" id="IPR004498">
    <property type="entry name" value="Ribosomal_PrmA_MeTrfase"/>
</dbReference>
<dbReference type="EC" id="2.1.1.-" evidence="6"/>
<dbReference type="GO" id="GO:0032259">
    <property type="term" value="P:methylation"/>
    <property type="evidence" value="ECO:0007669"/>
    <property type="project" value="UniProtKB-KW"/>
</dbReference>
<evidence type="ECO:0000256" key="3">
    <source>
        <dbReference type="ARBA" id="ARBA00022603"/>
    </source>
</evidence>
<dbReference type="NCBIfam" id="TIGR00406">
    <property type="entry name" value="prmA"/>
    <property type="match status" value="1"/>
</dbReference>
<evidence type="ECO:0000256" key="1">
    <source>
        <dbReference type="ARBA" id="ARBA00009741"/>
    </source>
</evidence>
<evidence type="ECO:0000313" key="8">
    <source>
        <dbReference type="Proteomes" id="UP001204953"/>
    </source>
</evidence>
<dbReference type="EMBL" id="JAMZMM010000057">
    <property type="protein sequence ID" value="MCP2728485.1"/>
    <property type="molecule type" value="Genomic_DNA"/>
</dbReference>
<protein>
    <recommendedName>
        <fullName evidence="6">Ribosomal protein L11 methyltransferase</fullName>
        <shortName evidence="6">L11 Mtase</shortName>
        <ecNumber evidence="6">2.1.1.-</ecNumber>
    </recommendedName>
</protein>
<keyword evidence="8" id="KW-1185">Reference proteome</keyword>
<organism evidence="7 8">
    <name type="scientific">Limnofasciculus baicalensis BBK-W-15</name>
    <dbReference type="NCBI Taxonomy" id="2699891"/>
    <lineage>
        <taxon>Bacteria</taxon>
        <taxon>Bacillati</taxon>
        <taxon>Cyanobacteriota</taxon>
        <taxon>Cyanophyceae</taxon>
        <taxon>Coleofasciculales</taxon>
        <taxon>Coleofasciculaceae</taxon>
        <taxon>Limnofasciculus</taxon>
        <taxon>Limnofasciculus baicalensis</taxon>
    </lineage>
</organism>
<keyword evidence="5 6" id="KW-0949">S-adenosyl-L-methionine</keyword>
<keyword evidence="7" id="KW-0689">Ribosomal protein</keyword>
<feature type="binding site" evidence="6">
    <location>
        <position position="232"/>
    </location>
    <ligand>
        <name>S-adenosyl-L-methionine</name>
        <dbReference type="ChEBI" id="CHEBI:59789"/>
    </ligand>
</feature>
<keyword evidence="2 6" id="KW-0963">Cytoplasm</keyword>
<comment type="function">
    <text evidence="6">Methylates ribosomal protein L11.</text>
</comment>
<evidence type="ECO:0000256" key="5">
    <source>
        <dbReference type="ARBA" id="ARBA00022691"/>
    </source>
</evidence>
<sequence>MAHSWWEISILSDPALEDIIFWRLEKFGFRGTSSEIKGNSQIVRAYLPQIQVQLLDLAALSLWLRQDALNMGLPIPIAQWHLIDEEDWASSWKQYWQPQEIGDRLLVYPAWLPVPESSDRLLLRLDPGAAFGTGTHPTTQLCLDGLEMRLGYESDTVIADIGCGSGILSIAAVLLGASKVYAVDVDPLAVRSARSNRQLNQISPERLVVERGSTDRIIKLTGGKLVDGILCNILAEVIMDLIPGMSAIASPKCWGIISGILLEQAKPIADTLEQHDWVVATLWKRQDWCCFNIRRSSLRVGSKEWGMGGDYT</sequence>
<accession>A0AAE3GPR1</accession>
<dbReference type="GO" id="GO:0005840">
    <property type="term" value="C:ribosome"/>
    <property type="evidence" value="ECO:0007669"/>
    <property type="project" value="UniProtKB-KW"/>
</dbReference>
<comment type="catalytic activity">
    <reaction evidence="6">
        <text>L-lysyl-[protein] + 3 S-adenosyl-L-methionine = N(6),N(6),N(6)-trimethyl-L-lysyl-[protein] + 3 S-adenosyl-L-homocysteine + 3 H(+)</text>
        <dbReference type="Rhea" id="RHEA:54192"/>
        <dbReference type="Rhea" id="RHEA-COMP:9752"/>
        <dbReference type="Rhea" id="RHEA-COMP:13826"/>
        <dbReference type="ChEBI" id="CHEBI:15378"/>
        <dbReference type="ChEBI" id="CHEBI:29969"/>
        <dbReference type="ChEBI" id="CHEBI:57856"/>
        <dbReference type="ChEBI" id="CHEBI:59789"/>
        <dbReference type="ChEBI" id="CHEBI:61961"/>
    </reaction>
</comment>
<dbReference type="SUPFAM" id="SSF53335">
    <property type="entry name" value="S-adenosyl-L-methionine-dependent methyltransferases"/>
    <property type="match status" value="1"/>
</dbReference>
<dbReference type="PANTHER" id="PTHR43648">
    <property type="entry name" value="ELECTRON TRANSFER FLAVOPROTEIN BETA SUBUNIT LYSINE METHYLTRANSFERASE"/>
    <property type="match status" value="1"/>
</dbReference>
<dbReference type="CDD" id="cd02440">
    <property type="entry name" value="AdoMet_MTases"/>
    <property type="match status" value="1"/>
</dbReference>
<name>A0AAE3GPR1_9CYAN</name>
<keyword evidence="7" id="KW-0687">Ribonucleoprotein</keyword>
<dbReference type="InterPro" id="IPR029063">
    <property type="entry name" value="SAM-dependent_MTases_sf"/>
</dbReference>
<feature type="binding site" evidence="6">
    <location>
        <position position="184"/>
    </location>
    <ligand>
        <name>S-adenosyl-L-methionine</name>
        <dbReference type="ChEBI" id="CHEBI:59789"/>
    </ligand>
</feature>
<comment type="caution">
    <text evidence="7">The sequence shown here is derived from an EMBL/GenBank/DDBJ whole genome shotgun (WGS) entry which is preliminary data.</text>
</comment>
<keyword evidence="4 6" id="KW-0808">Transferase</keyword>